<keyword evidence="5" id="KW-0732">Signal</keyword>
<gene>
    <name evidence="7" type="ORF">KK078_18895</name>
</gene>
<dbReference type="InterPro" id="IPR017850">
    <property type="entry name" value="Alkaline_phosphatase_core_sf"/>
</dbReference>
<evidence type="ECO:0000256" key="4">
    <source>
        <dbReference type="ARBA" id="ARBA00022837"/>
    </source>
</evidence>
<proteinExistence type="inferred from homology"/>
<dbReference type="GO" id="GO:0004065">
    <property type="term" value="F:arylsulfatase activity"/>
    <property type="evidence" value="ECO:0007669"/>
    <property type="project" value="TreeGrafter"/>
</dbReference>
<name>A0AAP2DCM9_9BACT</name>
<dbReference type="SUPFAM" id="SSF53649">
    <property type="entry name" value="Alkaline phosphatase-like"/>
    <property type="match status" value="1"/>
</dbReference>
<dbReference type="Pfam" id="PF00884">
    <property type="entry name" value="Sulfatase"/>
    <property type="match status" value="1"/>
</dbReference>
<evidence type="ECO:0000313" key="7">
    <source>
        <dbReference type="EMBL" id="MBT1688646.1"/>
    </source>
</evidence>
<dbReference type="InterPro" id="IPR000917">
    <property type="entry name" value="Sulfatase_N"/>
</dbReference>
<accession>A0AAP2DCM9</accession>
<dbReference type="PROSITE" id="PS00523">
    <property type="entry name" value="SULFATASE_1"/>
    <property type="match status" value="1"/>
</dbReference>
<feature type="domain" description="Sulfatase N-terminal" evidence="6">
    <location>
        <begin position="26"/>
        <end position="338"/>
    </location>
</feature>
<dbReference type="PANTHER" id="PTHR42693:SF33">
    <property type="entry name" value="ARYLSULFATASE"/>
    <property type="match status" value="1"/>
</dbReference>
<dbReference type="InterPro" id="IPR024607">
    <property type="entry name" value="Sulfatase_CS"/>
</dbReference>
<feature type="chain" id="PRO_5042960990" evidence="5">
    <location>
        <begin position="21"/>
        <end position="447"/>
    </location>
</feature>
<evidence type="ECO:0000256" key="1">
    <source>
        <dbReference type="ARBA" id="ARBA00008779"/>
    </source>
</evidence>
<dbReference type="AlphaFoldDB" id="A0AAP2DCM9"/>
<evidence type="ECO:0000313" key="8">
    <source>
        <dbReference type="Proteomes" id="UP001319180"/>
    </source>
</evidence>
<dbReference type="Gene3D" id="3.40.720.10">
    <property type="entry name" value="Alkaline Phosphatase, subunit A"/>
    <property type="match status" value="1"/>
</dbReference>
<protein>
    <submittedName>
        <fullName evidence="7">Sulfatase-like hydrolase/transferase</fullName>
    </submittedName>
</protein>
<dbReference type="GO" id="GO:0046872">
    <property type="term" value="F:metal ion binding"/>
    <property type="evidence" value="ECO:0007669"/>
    <property type="project" value="UniProtKB-KW"/>
</dbReference>
<dbReference type="InterPro" id="IPR050738">
    <property type="entry name" value="Sulfatase"/>
</dbReference>
<comment type="caution">
    <text evidence="7">The sequence shown here is derived from an EMBL/GenBank/DDBJ whole genome shotgun (WGS) entry which is preliminary data.</text>
</comment>
<dbReference type="Gene3D" id="3.30.1120.10">
    <property type="match status" value="1"/>
</dbReference>
<keyword evidence="8" id="KW-1185">Reference proteome</keyword>
<dbReference type="EMBL" id="JAHESC010000029">
    <property type="protein sequence ID" value="MBT1688646.1"/>
    <property type="molecule type" value="Genomic_DNA"/>
</dbReference>
<dbReference type="RefSeq" id="WP_254091871.1">
    <property type="nucleotide sequence ID" value="NZ_JAHESC010000029.1"/>
</dbReference>
<evidence type="ECO:0000259" key="6">
    <source>
        <dbReference type="Pfam" id="PF00884"/>
    </source>
</evidence>
<evidence type="ECO:0000256" key="3">
    <source>
        <dbReference type="ARBA" id="ARBA00022801"/>
    </source>
</evidence>
<organism evidence="7 8">
    <name type="scientific">Dawidia soli</name>
    <dbReference type="NCBI Taxonomy" id="2782352"/>
    <lineage>
        <taxon>Bacteria</taxon>
        <taxon>Pseudomonadati</taxon>
        <taxon>Bacteroidota</taxon>
        <taxon>Cytophagia</taxon>
        <taxon>Cytophagales</taxon>
        <taxon>Chryseotaleaceae</taxon>
        <taxon>Dawidia</taxon>
    </lineage>
</organism>
<sequence length="447" mass="49667">MIRLANAFIILLLTVFAVQGQDTPQPNIIVILTDDMGYGDLSCLGGPYRTPHIDRLASQGRIFTRYYSASPICSPSRVGLLTGMSPARWRITSFLQKKADNALCEQADYLATDAPSLARSLKDAGYATGHFGKWHMGGGRDVDHAPPITAYGFDEYKSTWESPDPDPLLTATDWIWSDQDSIKRWSRTRYFVDQTLRFLEENKGKPCYVNLWPDDMHTPWVGGDDAVGRYPGGPEEERSFSAVLQEYDKQIGRLIDGIQKLGIDNNTIVIFTSDNGPLPTFDGRRSRGLRGSKLSLYEAGIRMPFIIKWPARIKAGTADSTSVLCANDLFPSLCKLSGAPMPGGSDGQDRSRVLQGTPAVRTKALYWEYGRNERTFRYPKGSDRSPSLAIREGKWKLLMNKDGSNIALFDIEADPAETVNLAESNAAVAKKLSRKVVEWWNGLPSVN</sequence>
<keyword evidence="4" id="KW-0106">Calcium</keyword>
<reference evidence="7 8" key="1">
    <citation type="submission" date="2021-05" db="EMBL/GenBank/DDBJ databases">
        <title>A Polyphasic approach of four new species of the genus Ohtaekwangia: Ohtaekwangia histidinii sp. nov., Ohtaekwangia cretensis sp. nov., Ohtaekwangia indiensis sp. nov., Ohtaekwangia reichenbachii sp. nov. from diverse environment.</title>
        <authorList>
            <person name="Octaviana S."/>
        </authorList>
    </citation>
    <scope>NUCLEOTIDE SEQUENCE [LARGE SCALE GENOMIC DNA]</scope>
    <source>
        <strain evidence="7 8">PWU37</strain>
    </source>
</reference>
<keyword evidence="2" id="KW-0479">Metal-binding</keyword>
<dbReference type="Proteomes" id="UP001319180">
    <property type="component" value="Unassembled WGS sequence"/>
</dbReference>
<comment type="similarity">
    <text evidence="1">Belongs to the sulfatase family.</text>
</comment>
<evidence type="ECO:0000256" key="2">
    <source>
        <dbReference type="ARBA" id="ARBA00022723"/>
    </source>
</evidence>
<dbReference type="PANTHER" id="PTHR42693">
    <property type="entry name" value="ARYLSULFATASE FAMILY MEMBER"/>
    <property type="match status" value="1"/>
</dbReference>
<feature type="signal peptide" evidence="5">
    <location>
        <begin position="1"/>
        <end position="20"/>
    </location>
</feature>
<evidence type="ECO:0000256" key="5">
    <source>
        <dbReference type="SAM" id="SignalP"/>
    </source>
</evidence>
<keyword evidence="3 7" id="KW-0378">Hydrolase</keyword>